<dbReference type="EC" id="2.1.1.-" evidence="4"/>
<evidence type="ECO:0000313" key="6">
    <source>
        <dbReference type="Proteomes" id="UP000292447"/>
    </source>
</evidence>
<protein>
    <recommendedName>
        <fullName evidence="4">25S rRNA adenine-N(1) methyltransferase</fullName>
        <ecNumber evidence="4">2.1.1.-</ecNumber>
    </recommendedName>
</protein>
<comment type="function">
    <text evidence="4">S-adenosyl-L-methionine-dependent methyltransferase that specifically methylates the N(1) position of an adenine present in helix 65 in 25S rRNA.</text>
</comment>
<dbReference type="STRING" id="2163413.A0A4P6XIR6"/>
<feature type="binding site" evidence="4">
    <location>
        <position position="153"/>
    </location>
    <ligand>
        <name>S-adenosyl-L-methionine</name>
        <dbReference type="ChEBI" id="CHEBI:59789"/>
    </ligand>
</feature>
<proteinExistence type="inferred from homology"/>
<comment type="similarity">
    <text evidence="4">Belongs to the BMT2 family.</text>
</comment>
<keyword evidence="6" id="KW-1185">Reference proteome</keyword>
<dbReference type="GO" id="GO:0016433">
    <property type="term" value="F:rRNA (adenine) methyltransferase activity"/>
    <property type="evidence" value="ECO:0007669"/>
    <property type="project" value="UniProtKB-UniRule"/>
</dbReference>
<dbReference type="PANTHER" id="PTHR21008">
    <property type="entry name" value="S-ADENOSYLMETHIONINE SENSOR UPSTREAM OF MTORC1-RELATED"/>
    <property type="match status" value="1"/>
</dbReference>
<keyword evidence="4" id="KW-0539">Nucleus</keyword>
<evidence type="ECO:0000256" key="2">
    <source>
        <dbReference type="ARBA" id="ARBA00022679"/>
    </source>
</evidence>
<comment type="subcellular location">
    <subcellularLocation>
        <location evidence="4">Nucleus</location>
        <location evidence="4">Nucleolus</location>
    </subcellularLocation>
</comment>
<dbReference type="InterPro" id="IPR029063">
    <property type="entry name" value="SAM-dependent_MTases_sf"/>
</dbReference>
<organism evidence="5 6">
    <name type="scientific">Metschnikowia aff. pulcherrima</name>
    <dbReference type="NCBI Taxonomy" id="2163413"/>
    <lineage>
        <taxon>Eukaryota</taxon>
        <taxon>Fungi</taxon>
        <taxon>Dikarya</taxon>
        <taxon>Ascomycota</taxon>
        <taxon>Saccharomycotina</taxon>
        <taxon>Pichiomycetes</taxon>
        <taxon>Metschnikowiaceae</taxon>
        <taxon>Metschnikowia</taxon>
    </lineage>
</organism>
<gene>
    <name evidence="5" type="primary">MPUL0A11540</name>
    <name evidence="4" type="synonym">BMT2</name>
    <name evidence="5" type="ORF">METSCH_A11540</name>
</gene>
<dbReference type="HAMAP" id="MF_03044">
    <property type="entry name" value="BMT2"/>
    <property type="match status" value="1"/>
</dbReference>
<evidence type="ECO:0000313" key="5">
    <source>
        <dbReference type="EMBL" id="QBM86509.1"/>
    </source>
</evidence>
<dbReference type="InterPro" id="IPR021867">
    <property type="entry name" value="Bmt2/SAMTOR"/>
</dbReference>
<dbReference type="EMBL" id="CP034456">
    <property type="protein sequence ID" value="QBM86509.1"/>
    <property type="molecule type" value="Genomic_DNA"/>
</dbReference>
<dbReference type="AlphaFoldDB" id="A0A4P6XIR6"/>
<name>A0A4P6XIR6_9ASCO</name>
<feature type="binding site" evidence="4">
    <location>
        <position position="174"/>
    </location>
    <ligand>
        <name>S-adenosyl-L-methionine</name>
        <dbReference type="ChEBI" id="CHEBI:59789"/>
    </ligand>
</feature>
<dbReference type="SUPFAM" id="SSF53335">
    <property type="entry name" value="S-adenosyl-L-methionine-dependent methyltransferases"/>
    <property type="match status" value="1"/>
</dbReference>
<dbReference type="GO" id="GO:0005730">
    <property type="term" value="C:nucleolus"/>
    <property type="evidence" value="ECO:0007669"/>
    <property type="project" value="UniProtKB-SubCell"/>
</dbReference>
<evidence type="ECO:0000256" key="3">
    <source>
        <dbReference type="ARBA" id="ARBA00022691"/>
    </source>
</evidence>
<keyword evidence="3 4" id="KW-0949">S-adenosyl-L-methionine</keyword>
<dbReference type="Pfam" id="PF11968">
    <property type="entry name" value="Bmt2"/>
    <property type="match status" value="1"/>
</dbReference>
<accession>A0A4P6XIR6</accession>
<keyword evidence="1 4" id="KW-0489">Methyltransferase</keyword>
<dbReference type="Proteomes" id="UP000292447">
    <property type="component" value="Chromosome I"/>
</dbReference>
<dbReference type="Gene3D" id="3.40.50.150">
    <property type="entry name" value="Vaccinia Virus protein VP39"/>
    <property type="match status" value="1"/>
</dbReference>
<evidence type="ECO:0000256" key="4">
    <source>
        <dbReference type="HAMAP-Rule" id="MF_03044"/>
    </source>
</evidence>
<evidence type="ECO:0000256" key="1">
    <source>
        <dbReference type="ARBA" id="ARBA00022603"/>
    </source>
</evidence>
<dbReference type="PANTHER" id="PTHR21008:SF1">
    <property type="entry name" value="25S RRNA (ADENINE(2142)-N(1))-METHYLTRANSFERASE"/>
    <property type="match status" value="1"/>
</dbReference>
<keyword evidence="2 4" id="KW-0808">Transferase</keyword>
<reference evidence="6" key="1">
    <citation type="submission" date="2019-03" db="EMBL/GenBank/DDBJ databases">
        <title>Snf2 controls pulcherriminic acid biosynthesis and connects pigmentation and antifungal activity of the yeast Metschnikowia pulcherrima.</title>
        <authorList>
            <person name="Gore-Lloyd D."/>
            <person name="Sumann I."/>
            <person name="Brachmann A.O."/>
            <person name="Schneeberger K."/>
            <person name="Ortiz-Merino R.A."/>
            <person name="Moreno-Beltran M."/>
            <person name="Schlaefli M."/>
            <person name="Kirner P."/>
            <person name="Santos Kron A."/>
            <person name="Wolfe K.H."/>
            <person name="Piel J."/>
            <person name="Ahrens C.H."/>
            <person name="Henk D."/>
            <person name="Freimoser F.M."/>
        </authorList>
    </citation>
    <scope>NUCLEOTIDE SEQUENCE [LARGE SCALE GENOMIC DNA]</scope>
    <source>
        <strain evidence="6">APC 1.2</strain>
    </source>
</reference>
<sequence length="323" mass="37165">MLRKPKTITASKTAPKSLKPQRARQLIRRFHNLQKWRATVLKKLDLHYLDLNEETYRKSLGCTYTIPYQRYKLPKSTDLAPDPVILDKNASRQKLIECLAKIDAEIDQRGGLHVYQMASTVGQDHQRGGDSLKWLVKWFEKKGRNASLTLEIGCLSAQNAILTSGQFGEITRIDLNSQSPQILQQDFMQRPLPTNENERFDVISCSLVLNFVPSPAQRGEMLRRMTEFLREPENSGEGHVSALFLVLPLPCLANSRYFDRQLLSEIMMSLGFEQIECHEAKKVIYLLYNWNGKGSMSKLAPRKKREIYSGPSRNNFYVDMNEL</sequence>